<name>A0A8J4QIL9_9ROSI</name>
<keyword evidence="3" id="KW-1185">Reference proteome</keyword>
<feature type="transmembrane region" description="Helical" evidence="1">
    <location>
        <begin position="23"/>
        <end position="45"/>
    </location>
</feature>
<dbReference type="AlphaFoldDB" id="A0A8J4QIL9"/>
<accession>A0A8J4QIL9</accession>
<reference evidence="2" key="1">
    <citation type="submission" date="2020-03" db="EMBL/GenBank/DDBJ databases">
        <title>Castanea mollissima Vanexum genome sequencing.</title>
        <authorList>
            <person name="Staton M."/>
        </authorList>
    </citation>
    <scope>NUCLEOTIDE SEQUENCE</scope>
    <source>
        <tissue evidence="2">Leaf</tissue>
    </source>
</reference>
<proteinExistence type="predicted"/>
<keyword evidence="1" id="KW-0812">Transmembrane</keyword>
<protein>
    <submittedName>
        <fullName evidence="2">Uncharacterized protein</fullName>
    </submittedName>
</protein>
<sequence>MKDSTEDFTFPTFPEQLLVDSFLIVYSLVIWNVFAHSGDIVSSWFERRAKKSELARIHHIIREKGGAAKFMTLGELAEDLKSYGDTWSKLAESE</sequence>
<evidence type="ECO:0000313" key="3">
    <source>
        <dbReference type="Proteomes" id="UP000737018"/>
    </source>
</evidence>
<evidence type="ECO:0000256" key="1">
    <source>
        <dbReference type="SAM" id="Phobius"/>
    </source>
</evidence>
<comment type="caution">
    <text evidence="2">The sequence shown here is derived from an EMBL/GenBank/DDBJ whole genome shotgun (WGS) entry which is preliminary data.</text>
</comment>
<dbReference type="OrthoDB" id="10283072at2759"/>
<keyword evidence="1" id="KW-1133">Transmembrane helix</keyword>
<dbReference type="EMBL" id="JRKL02004627">
    <property type="protein sequence ID" value="KAF3952146.1"/>
    <property type="molecule type" value="Genomic_DNA"/>
</dbReference>
<organism evidence="2 3">
    <name type="scientific">Castanea mollissima</name>
    <name type="common">Chinese chestnut</name>
    <dbReference type="NCBI Taxonomy" id="60419"/>
    <lineage>
        <taxon>Eukaryota</taxon>
        <taxon>Viridiplantae</taxon>
        <taxon>Streptophyta</taxon>
        <taxon>Embryophyta</taxon>
        <taxon>Tracheophyta</taxon>
        <taxon>Spermatophyta</taxon>
        <taxon>Magnoliopsida</taxon>
        <taxon>eudicotyledons</taxon>
        <taxon>Gunneridae</taxon>
        <taxon>Pentapetalae</taxon>
        <taxon>rosids</taxon>
        <taxon>fabids</taxon>
        <taxon>Fagales</taxon>
        <taxon>Fagaceae</taxon>
        <taxon>Castanea</taxon>
    </lineage>
</organism>
<gene>
    <name evidence="2" type="ORF">CMV_022271</name>
</gene>
<keyword evidence="1" id="KW-0472">Membrane</keyword>
<dbReference type="Proteomes" id="UP000737018">
    <property type="component" value="Unassembled WGS sequence"/>
</dbReference>
<evidence type="ECO:0000313" key="2">
    <source>
        <dbReference type="EMBL" id="KAF3952146.1"/>
    </source>
</evidence>